<dbReference type="STRING" id="100787.A0A0G4L8J9"/>
<evidence type="ECO:0000256" key="2">
    <source>
        <dbReference type="ARBA" id="ARBA00022980"/>
    </source>
</evidence>
<comment type="similarity">
    <text evidence="1">Belongs to the bacterial ribosomal protein bL28 family.</text>
</comment>
<name>A0A0G4L8J9_VERLO</name>
<evidence type="ECO:0000313" key="4">
    <source>
        <dbReference type="EMBL" id="CRK18055.1"/>
    </source>
</evidence>
<organism evidence="4 5">
    <name type="scientific">Verticillium longisporum</name>
    <name type="common">Verticillium dahliae var. longisporum</name>
    <dbReference type="NCBI Taxonomy" id="100787"/>
    <lineage>
        <taxon>Eukaryota</taxon>
        <taxon>Fungi</taxon>
        <taxon>Dikarya</taxon>
        <taxon>Ascomycota</taxon>
        <taxon>Pezizomycotina</taxon>
        <taxon>Sordariomycetes</taxon>
        <taxon>Hypocreomycetidae</taxon>
        <taxon>Glomerellales</taxon>
        <taxon>Plectosphaerellaceae</taxon>
        <taxon>Verticillium</taxon>
    </lineage>
</organism>
<feature type="non-terminal residue" evidence="4">
    <location>
        <position position="281"/>
    </location>
</feature>
<keyword evidence="2" id="KW-0689">Ribosomal protein</keyword>
<dbReference type="Proteomes" id="UP000044602">
    <property type="component" value="Unassembled WGS sequence"/>
</dbReference>
<proteinExistence type="inferred from homology"/>
<dbReference type="Pfam" id="PF00830">
    <property type="entry name" value="Ribosomal_L28"/>
    <property type="match status" value="1"/>
</dbReference>
<accession>A0A0G4L8J9</accession>
<dbReference type="GO" id="GO:0003735">
    <property type="term" value="F:structural constituent of ribosome"/>
    <property type="evidence" value="ECO:0007669"/>
    <property type="project" value="InterPro"/>
</dbReference>
<dbReference type="GO" id="GO:0005762">
    <property type="term" value="C:mitochondrial large ribosomal subunit"/>
    <property type="evidence" value="ECO:0007669"/>
    <property type="project" value="TreeGrafter"/>
</dbReference>
<dbReference type="EMBL" id="CVQH01009113">
    <property type="protein sequence ID" value="CRK18055.1"/>
    <property type="molecule type" value="Genomic_DNA"/>
</dbReference>
<dbReference type="PANTHER" id="PTHR13528:SF2">
    <property type="entry name" value="LARGE RIBOSOMAL SUBUNIT PROTEIN BL28M"/>
    <property type="match status" value="1"/>
</dbReference>
<keyword evidence="5" id="KW-1185">Reference proteome</keyword>
<reference evidence="4 5" key="1">
    <citation type="submission" date="2015-05" db="EMBL/GenBank/DDBJ databases">
        <authorList>
            <person name="Wang D.B."/>
            <person name="Wang M."/>
        </authorList>
    </citation>
    <scope>NUCLEOTIDE SEQUENCE [LARGE SCALE GENOMIC DNA]</scope>
    <source>
        <strain evidence="4">VL1</strain>
    </source>
</reference>
<dbReference type="InterPro" id="IPR037147">
    <property type="entry name" value="Ribosomal_bL28_sf"/>
</dbReference>
<dbReference type="Gene3D" id="2.30.170.40">
    <property type="entry name" value="Ribosomal protein L28/L24"/>
    <property type="match status" value="1"/>
</dbReference>
<evidence type="ECO:0000256" key="1">
    <source>
        <dbReference type="ARBA" id="ARBA00008760"/>
    </source>
</evidence>
<evidence type="ECO:0000313" key="5">
    <source>
        <dbReference type="Proteomes" id="UP000044602"/>
    </source>
</evidence>
<dbReference type="PANTHER" id="PTHR13528">
    <property type="entry name" value="39S RIBOSOMAL PROTEIN L28, MITOCHONDRIAL"/>
    <property type="match status" value="1"/>
</dbReference>
<dbReference type="InterPro" id="IPR034704">
    <property type="entry name" value="Ribosomal_bL28/bL31-like_sf"/>
</dbReference>
<keyword evidence="3" id="KW-0687">Ribonucleoprotein</keyword>
<evidence type="ECO:0000256" key="3">
    <source>
        <dbReference type="ARBA" id="ARBA00023274"/>
    </source>
</evidence>
<dbReference type="AlphaFoldDB" id="A0A0G4L8J9"/>
<gene>
    <name evidence="4" type="ORF">BN1708_012226</name>
</gene>
<protein>
    <recommendedName>
        <fullName evidence="6">Ribosomal protein L28</fullName>
    </recommendedName>
</protein>
<dbReference type="InterPro" id="IPR026569">
    <property type="entry name" value="Ribosomal_bL28"/>
</dbReference>
<dbReference type="SUPFAM" id="SSF143800">
    <property type="entry name" value="L28p-like"/>
    <property type="match status" value="1"/>
</dbReference>
<evidence type="ECO:0008006" key="6">
    <source>
        <dbReference type="Google" id="ProtNLM"/>
    </source>
</evidence>
<sequence length="281" mass="30609">MSTLAAQRGSAPLRGLTSSFSSLSLKTPSGRAFSTTPAALTKTIALHRIPAFPIPDYPLGPRLIYKQSNGGLYATARIRRGNNISSDHKVKTPRAWRPNIHRKRLWSPALGVWVRARLSLRVLRTIRKEGGLDAYVLKSKAARVRDLGPGGWKLRWLVMQTAAVRARFADERARLGVVRPAGVEDEDNTDLVHVLVDGATPGPLSAVSRAIIARRAEAVAADRMAWDMAAQQAEGQEFAFGEEAELAGDEDVRGAGEQVGGTMEELDAAIEEMEKDEAKRP</sequence>